<reference evidence="2 3" key="1">
    <citation type="submission" date="2018-08" db="EMBL/GenBank/DDBJ databases">
        <title>Henriciella mobilis sp. nov., isolated from seawater.</title>
        <authorList>
            <person name="Cheng H."/>
            <person name="Wu Y.-H."/>
            <person name="Xu X.-W."/>
            <person name="Guo L.-L."/>
        </authorList>
    </citation>
    <scope>NUCLEOTIDE SEQUENCE [LARGE SCALE GENOMIC DNA]</scope>
    <source>
        <strain evidence="2 3">JN25</strain>
    </source>
</reference>
<proteinExistence type="predicted"/>
<dbReference type="InterPro" id="IPR036046">
    <property type="entry name" value="Acylphosphatase-like_dom_sf"/>
</dbReference>
<evidence type="ECO:0000313" key="3">
    <source>
        <dbReference type="Proteomes" id="UP000266385"/>
    </source>
</evidence>
<protein>
    <submittedName>
        <fullName evidence="2">BLUF domain-containing protein</fullName>
    </submittedName>
</protein>
<organism evidence="2 3">
    <name type="scientific">Henriciella mobilis</name>
    <dbReference type="NCBI Taxonomy" id="2305467"/>
    <lineage>
        <taxon>Bacteria</taxon>
        <taxon>Pseudomonadati</taxon>
        <taxon>Pseudomonadota</taxon>
        <taxon>Alphaproteobacteria</taxon>
        <taxon>Hyphomonadales</taxon>
        <taxon>Hyphomonadaceae</taxon>
        <taxon>Henriciella</taxon>
    </lineage>
</organism>
<sequence length="136" mass="15750">MYRLVYVSTAVDGLSDADIDHILNVSQSNNDERYITGFLAHNGRSFMQALEGDRNEVEEIYDRIVNDDRHFGVTRIIGEPVGKRAFPEWSMNYHRVDNDEGSSAMVIRKDDSVDALMNPDMPRDLLYLFSKFIRMR</sequence>
<dbReference type="InterPro" id="IPR007024">
    <property type="entry name" value="BLUF_domain"/>
</dbReference>
<gene>
    <name evidence="2" type="ORF">D1223_15060</name>
</gene>
<dbReference type="SUPFAM" id="SSF54975">
    <property type="entry name" value="Acylphosphatase/BLUF domain-like"/>
    <property type="match status" value="1"/>
</dbReference>
<dbReference type="Gene3D" id="3.30.70.100">
    <property type="match status" value="1"/>
</dbReference>
<dbReference type="GO" id="GO:0071949">
    <property type="term" value="F:FAD binding"/>
    <property type="evidence" value="ECO:0007669"/>
    <property type="project" value="InterPro"/>
</dbReference>
<dbReference type="Pfam" id="PF04940">
    <property type="entry name" value="BLUF"/>
    <property type="match status" value="1"/>
</dbReference>
<dbReference type="Proteomes" id="UP000266385">
    <property type="component" value="Unassembled WGS sequence"/>
</dbReference>
<comment type="caution">
    <text evidence="2">The sequence shown here is derived from an EMBL/GenBank/DDBJ whole genome shotgun (WGS) entry which is preliminary data.</text>
</comment>
<evidence type="ECO:0000313" key="2">
    <source>
        <dbReference type="EMBL" id="RIJ27146.1"/>
    </source>
</evidence>
<dbReference type="AlphaFoldDB" id="A0A399R695"/>
<dbReference type="SMART" id="SM01034">
    <property type="entry name" value="BLUF"/>
    <property type="match status" value="1"/>
</dbReference>
<dbReference type="PROSITE" id="PS50925">
    <property type="entry name" value="BLUF"/>
    <property type="match status" value="1"/>
</dbReference>
<feature type="domain" description="BLUF" evidence="1">
    <location>
        <begin position="1"/>
        <end position="92"/>
    </location>
</feature>
<evidence type="ECO:0000259" key="1">
    <source>
        <dbReference type="PROSITE" id="PS50925"/>
    </source>
</evidence>
<name>A0A399R695_9PROT</name>
<dbReference type="GO" id="GO:0009882">
    <property type="term" value="F:blue light photoreceptor activity"/>
    <property type="evidence" value="ECO:0007669"/>
    <property type="project" value="InterPro"/>
</dbReference>
<keyword evidence="3" id="KW-1185">Reference proteome</keyword>
<dbReference type="RefSeq" id="WP_119377260.1">
    <property type="nucleotide sequence ID" value="NZ_QWFX01000014.1"/>
</dbReference>
<accession>A0A399R695</accession>
<dbReference type="OrthoDB" id="196105at2"/>
<dbReference type="EMBL" id="QWFX01000014">
    <property type="protein sequence ID" value="RIJ27146.1"/>
    <property type="molecule type" value="Genomic_DNA"/>
</dbReference>